<dbReference type="InterPro" id="IPR011009">
    <property type="entry name" value="Kinase-like_dom_sf"/>
</dbReference>
<feature type="region of interest" description="Disordered" evidence="2">
    <location>
        <begin position="55"/>
        <end position="75"/>
    </location>
</feature>
<feature type="region of interest" description="Disordered" evidence="2">
    <location>
        <begin position="291"/>
        <end position="311"/>
    </location>
</feature>
<dbReference type="GeneID" id="39592740"/>
<accession>A0A427XT53</accession>
<keyword evidence="1" id="KW-0547">Nucleotide-binding</keyword>
<evidence type="ECO:0000313" key="3">
    <source>
        <dbReference type="EMBL" id="RSH81995.1"/>
    </source>
</evidence>
<proteinExistence type="predicted"/>
<dbReference type="RefSeq" id="XP_028476450.1">
    <property type="nucleotide sequence ID" value="XM_028623517.1"/>
</dbReference>
<reference evidence="3 4" key="1">
    <citation type="submission" date="2018-11" db="EMBL/GenBank/DDBJ databases">
        <title>Genome sequence of Apiotrichum porosum DSM 27194.</title>
        <authorList>
            <person name="Aliyu H."/>
            <person name="Gorte O."/>
            <person name="Ochsenreither K."/>
        </authorList>
    </citation>
    <scope>NUCLEOTIDE SEQUENCE [LARGE SCALE GENOMIC DNA]</scope>
    <source>
        <strain evidence="3 4">DSM 27194</strain>
    </source>
</reference>
<evidence type="ECO:0000256" key="2">
    <source>
        <dbReference type="SAM" id="MobiDB-lite"/>
    </source>
</evidence>
<dbReference type="OrthoDB" id="2687876at2759"/>
<dbReference type="SUPFAM" id="SSF56112">
    <property type="entry name" value="Protein kinase-like (PK-like)"/>
    <property type="match status" value="1"/>
</dbReference>
<dbReference type="InterPro" id="IPR017441">
    <property type="entry name" value="Protein_kinase_ATP_BS"/>
</dbReference>
<evidence type="ECO:0008006" key="5">
    <source>
        <dbReference type="Google" id="ProtNLM"/>
    </source>
</evidence>
<dbReference type="PROSITE" id="PS00107">
    <property type="entry name" value="PROTEIN_KINASE_ATP"/>
    <property type="match status" value="1"/>
</dbReference>
<evidence type="ECO:0000313" key="4">
    <source>
        <dbReference type="Proteomes" id="UP000279236"/>
    </source>
</evidence>
<name>A0A427XT53_9TREE</name>
<protein>
    <recommendedName>
        <fullName evidence="5">Protein kinase domain-containing protein</fullName>
    </recommendedName>
</protein>
<keyword evidence="4" id="KW-1185">Reference proteome</keyword>
<dbReference type="EMBL" id="RSCE01000006">
    <property type="protein sequence ID" value="RSH81995.1"/>
    <property type="molecule type" value="Genomic_DNA"/>
</dbReference>
<dbReference type="GO" id="GO:0005524">
    <property type="term" value="F:ATP binding"/>
    <property type="evidence" value="ECO:0007669"/>
    <property type="project" value="UniProtKB-UniRule"/>
</dbReference>
<dbReference type="Proteomes" id="UP000279236">
    <property type="component" value="Unassembled WGS sequence"/>
</dbReference>
<keyword evidence="1" id="KW-0067">ATP-binding</keyword>
<gene>
    <name evidence="3" type="ORF">EHS24_008197</name>
</gene>
<evidence type="ECO:0000256" key="1">
    <source>
        <dbReference type="PROSITE-ProRule" id="PRU10141"/>
    </source>
</evidence>
<dbReference type="AlphaFoldDB" id="A0A427XT53"/>
<organism evidence="3 4">
    <name type="scientific">Apiotrichum porosum</name>
    <dbReference type="NCBI Taxonomy" id="105984"/>
    <lineage>
        <taxon>Eukaryota</taxon>
        <taxon>Fungi</taxon>
        <taxon>Dikarya</taxon>
        <taxon>Basidiomycota</taxon>
        <taxon>Agaricomycotina</taxon>
        <taxon>Tremellomycetes</taxon>
        <taxon>Trichosporonales</taxon>
        <taxon>Trichosporonaceae</taxon>
        <taxon>Apiotrichum</taxon>
    </lineage>
</organism>
<comment type="caution">
    <text evidence="3">The sequence shown here is derived from an EMBL/GenBank/DDBJ whole genome shotgun (WGS) entry which is preliminary data.</text>
</comment>
<sequence length="311" mass="33481">MAAPTPTSGGSTLRLPETLIIDLAPGIAARPRLGVDVAAYLPGLQVTRLDHLGCLPKREPSSTTSDESEATSVNSHCFNGESNFAPTSPPPTLTMTSLLGDGASSDCYASTSLSHALAVKVCVPQLVEEHVHYGEDCLCPPNKQFPPSIKWTIQTREAMVHEAHIYAQCERAGLQGVVVPRHYGLYSGTAETARGQVEVLVSVLQDAGPSLGGVGTDASFKDRRAIRDLYTSLHAANIVHSDLHMRHIHRPASAGGDFPSGFCIIDFDNSFFERESEGTKERDRERARVAEMLKLPLPSPVSKGKNGWRSS</sequence>
<feature type="binding site" evidence="1">
    <location>
        <position position="120"/>
    </location>
    <ligand>
        <name>ATP</name>
        <dbReference type="ChEBI" id="CHEBI:30616"/>
    </ligand>
</feature>